<keyword evidence="4" id="KW-0804">Transcription</keyword>
<comment type="caution">
    <text evidence="7">The sequence shown here is derived from an EMBL/GenBank/DDBJ whole genome shotgun (WGS) entry which is preliminary data.</text>
</comment>
<evidence type="ECO:0000256" key="2">
    <source>
        <dbReference type="ARBA" id="ARBA00023015"/>
    </source>
</evidence>
<dbReference type="InterPro" id="IPR013324">
    <property type="entry name" value="RNA_pol_sigma_r3/r4-like"/>
</dbReference>
<dbReference type="PANTHER" id="PTHR43133">
    <property type="entry name" value="RNA POLYMERASE ECF-TYPE SIGMA FACTO"/>
    <property type="match status" value="1"/>
</dbReference>
<dbReference type="Gene3D" id="1.10.1740.10">
    <property type="match status" value="1"/>
</dbReference>
<dbReference type="EMBL" id="BIFT01000001">
    <property type="protein sequence ID" value="GCE28719.1"/>
    <property type="molecule type" value="Genomic_DNA"/>
</dbReference>
<comment type="similarity">
    <text evidence="1">Belongs to the sigma-70 factor family. ECF subfamily.</text>
</comment>
<evidence type="ECO:0000256" key="3">
    <source>
        <dbReference type="ARBA" id="ARBA00023082"/>
    </source>
</evidence>
<dbReference type="RefSeq" id="WP_246039177.1">
    <property type="nucleotide sequence ID" value="NZ_BIFT01000001.1"/>
</dbReference>
<name>A0A402BBK9_9CHLR</name>
<dbReference type="InterPro" id="IPR014284">
    <property type="entry name" value="RNA_pol_sigma-70_dom"/>
</dbReference>
<evidence type="ECO:0000256" key="4">
    <source>
        <dbReference type="ARBA" id="ARBA00023163"/>
    </source>
</evidence>
<dbReference type="GO" id="GO:0003677">
    <property type="term" value="F:DNA binding"/>
    <property type="evidence" value="ECO:0007669"/>
    <property type="project" value="InterPro"/>
</dbReference>
<dbReference type="Pfam" id="PF04542">
    <property type="entry name" value="Sigma70_r2"/>
    <property type="match status" value="1"/>
</dbReference>
<feature type="domain" description="RNA polymerase sigma factor 70 region 4 type 2" evidence="6">
    <location>
        <begin position="120"/>
        <end position="170"/>
    </location>
</feature>
<organism evidence="7 8">
    <name type="scientific">Dictyobacter alpinus</name>
    <dbReference type="NCBI Taxonomy" id="2014873"/>
    <lineage>
        <taxon>Bacteria</taxon>
        <taxon>Bacillati</taxon>
        <taxon>Chloroflexota</taxon>
        <taxon>Ktedonobacteria</taxon>
        <taxon>Ktedonobacterales</taxon>
        <taxon>Dictyobacteraceae</taxon>
        <taxon>Dictyobacter</taxon>
    </lineage>
</organism>
<dbReference type="Gene3D" id="1.10.10.10">
    <property type="entry name" value="Winged helix-like DNA-binding domain superfamily/Winged helix DNA-binding domain"/>
    <property type="match status" value="1"/>
</dbReference>
<dbReference type="NCBIfam" id="TIGR02937">
    <property type="entry name" value="sigma70-ECF"/>
    <property type="match status" value="1"/>
</dbReference>
<dbReference type="GO" id="GO:0006352">
    <property type="term" value="P:DNA-templated transcription initiation"/>
    <property type="evidence" value="ECO:0007669"/>
    <property type="project" value="InterPro"/>
</dbReference>
<gene>
    <name evidence="7" type="ORF">KDA_42030</name>
</gene>
<dbReference type="PANTHER" id="PTHR43133:SF51">
    <property type="entry name" value="RNA POLYMERASE SIGMA FACTOR"/>
    <property type="match status" value="1"/>
</dbReference>
<dbReference type="AlphaFoldDB" id="A0A402BBK9"/>
<dbReference type="SUPFAM" id="SSF88659">
    <property type="entry name" value="Sigma3 and sigma4 domains of RNA polymerase sigma factors"/>
    <property type="match status" value="1"/>
</dbReference>
<feature type="domain" description="RNA polymerase sigma-70 region 2" evidence="5">
    <location>
        <begin position="18"/>
        <end position="87"/>
    </location>
</feature>
<dbReference type="GO" id="GO:0016987">
    <property type="term" value="F:sigma factor activity"/>
    <property type="evidence" value="ECO:0007669"/>
    <property type="project" value="UniProtKB-KW"/>
</dbReference>
<dbReference type="Proteomes" id="UP000287171">
    <property type="component" value="Unassembled WGS sequence"/>
</dbReference>
<evidence type="ECO:0000259" key="5">
    <source>
        <dbReference type="Pfam" id="PF04542"/>
    </source>
</evidence>
<keyword evidence="8" id="KW-1185">Reference proteome</keyword>
<dbReference type="InterPro" id="IPR039425">
    <property type="entry name" value="RNA_pol_sigma-70-like"/>
</dbReference>
<dbReference type="InterPro" id="IPR013249">
    <property type="entry name" value="RNA_pol_sigma70_r4_t2"/>
</dbReference>
<keyword evidence="2" id="KW-0805">Transcription regulation</keyword>
<dbReference type="SUPFAM" id="SSF88946">
    <property type="entry name" value="Sigma2 domain of RNA polymerase sigma factors"/>
    <property type="match status" value="1"/>
</dbReference>
<dbReference type="InterPro" id="IPR007627">
    <property type="entry name" value="RNA_pol_sigma70_r2"/>
</dbReference>
<dbReference type="InterPro" id="IPR036388">
    <property type="entry name" value="WH-like_DNA-bd_sf"/>
</dbReference>
<evidence type="ECO:0000313" key="8">
    <source>
        <dbReference type="Proteomes" id="UP000287171"/>
    </source>
</evidence>
<protein>
    <submittedName>
        <fullName evidence="7">Sigma-24</fullName>
    </submittedName>
</protein>
<accession>A0A402BBK9</accession>
<dbReference type="InterPro" id="IPR013325">
    <property type="entry name" value="RNA_pol_sigma_r2"/>
</dbReference>
<keyword evidence="3" id="KW-0731">Sigma factor</keyword>
<evidence type="ECO:0000256" key="1">
    <source>
        <dbReference type="ARBA" id="ARBA00010641"/>
    </source>
</evidence>
<evidence type="ECO:0000313" key="7">
    <source>
        <dbReference type="EMBL" id="GCE28719.1"/>
    </source>
</evidence>
<proteinExistence type="inferred from homology"/>
<sequence length="183" mass="21579">MQPGNNRVSATDSPYALLYERHAAVILIYIRRRLATDADAEDILLDVFLAVLEKEDFLLLKEDEQLTWLYRVAHNKCADFYRRARRRPTISLEQTMEMIPFYADEAREPEQIVVRRDEQRLLYEQIATLPVQHQKVVLLRFGAGMRCVDIARMLKLREGTVRGWLSRALNLLRIVYENEREDS</sequence>
<dbReference type="Pfam" id="PF08281">
    <property type="entry name" value="Sigma70_r4_2"/>
    <property type="match status" value="1"/>
</dbReference>
<evidence type="ECO:0000259" key="6">
    <source>
        <dbReference type="Pfam" id="PF08281"/>
    </source>
</evidence>
<reference evidence="8" key="1">
    <citation type="submission" date="2018-12" db="EMBL/GenBank/DDBJ databases">
        <title>Tengunoibacter tsumagoiensis gen. nov., sp. nov., Dictyobacter kobayashii sp. nov., D. alpinus sp. nov., and D. joshuensis sp. nov. and description of Dictyobacteraceae fam. nov. within the order Ktedonobacterales isolated from Tengu-no-mugimeshi.</title>
        <authorList>
            <person name="Wang C.M."/>
            <person name="Zheng Y."/>
            <person name="Sakai Y."/>
            <person name="Toyoda A."/>
            <person name="Minakuchi Y."/>
            <person name="Abe K."/>
            <person name="Yokota A."/>
            <person name="Yabe S."/>
        </authorList>
    </citation>
    <scope>NUCLEOTIDE SEQUENCE [LARGE SCALE GENOMIC DNA]</scope>
    <source>
        <strain evidence="8">Uno16</strain>
    </source>
</reference>